<accession>A0A1H2QBD3</accession>
<feature type="transmembrane region" description="Helical" evidence="1">
    <location>
        <begin position="79"/>
        <end position="98"/>
    </location>
</feature>
<dbReference type="EMBL" id="FNMV01000001">
    <property type="protein sequence ID" value="SDW04471.1"/>
    <property type="molecule type" value="Genomic_DNA"/>
</dbReference>
<evidence type="ECO:0000313" key="3">
    <source>
        <dbReference type="Proteomes" id="UP000198569"/>
    </source>
</evidence>
<keyword evidence="1" id="KW-0472">Membrane</keyword>
<dbReference type="Proteomes" id="UP000198569">
    <property type="component" value="Unassembled WGS sequence"/>
</dbReference>
<feature type="transmembrane region" description="Helical" evidence="1">
    <location>
        <begin position="25"/>
        <end position="41"/>
    </location>
</feature>
<gene>
    <name evidence="2" type="ORF">SAMN05444338_101144</name>
</gene>
<dbReference type="STRING" id="229203.SAMN05444338_101144"/>
<evidence type="ECO:0000313" key="2">
    <source>
        <dbReference type="EMBL" id="SDW04471.1"/>
    </source>
</evidence>
<keyword evidence="1" id="KW-1133">Transmembrane helix</keyword>
<protein>
    <recommendedName>
        <fullName evidence="4">VanZ-like domain-containing protein</fullName>
    </recommendedName>
</protein>
<keyword evidence="3" id="KW-1185">Reference proteome</keyword>
<organism evidence="2 3">
    <name type="scientific">Flavobacterium degerlachei</name>
    <dbReference type="NCBI Taxonomy" id="229203"/>
    <lineage>
        <taxon>Bacteria</taxon>
        <taxon>Pseudomonadati</taxon>
        <taxon>Bacteroidota</taxon>
        <taxon>Flavobacteriia</taxon>
        <taxon>Flavobacteriales</taxon>
        <taxon>Flavobacteriaceae</taxon>
        <taxon>Flavobacterium</taxon>
    </lineage>
</organism>
<name>A0A1H2QBD3_9FLAO</name>
<dbReference type="AlphaFoldDB" id="A0A1H2QBD3"/>
<sequence>MSDKNIEIVLLEGQQRCSFISFKKGLYATLSLITLTIYVMQRSGFQLPWLINNYVNDLLYLPLTLGAITYIIRRLKKDSYFELSIGFIVLLAGYYSFYFEYYLPQFNSRYTADFIDVILYFIGGFAFFFRDKMRFVMRLGRNQN</sequence>
<evidence type="ECO:0008006" key="4">
    <source>
        <dbReference type="Google" id="ProtNLM"/>
    </source>
</evidence>
<dbReference type="RefSeq" id="WP_245709577.1">
    <property type="nucleotide sequence ID" value="NZ_FNMV01000001.1"/>
</dbReference>
<keyword evidence="1" id="KW-0812">Transmembrane</keyword>
<reference evidence="3" key="1">
    <citation type="submission" date="2016-10" db="EMBL/GenBank/DDBJ databases">
        <authorList>
            <person name="Varghese N."/>
            <person name="Submissions S."/>
        </authorList>
    </citation>
    <scope>NUCLEOTIDE SEQUENCE [LARGE SCALE GENOMIC DNA]</scope>
    <source>
        <strain evidence="3">DSM 15718</strain>
    </source>
</reference>
<proteinExistence type="predicted"/>
<feature type="transmembrane region" description="Helical" evidence="1">
    <location>
        <begin position="110"/>
        <end position="129"/>
    </location>
</feature>
<feature type="transmembrane region" description="Helical" evidence="1">
    <location>
        <begin position="53"/>
        <end position="72"/>
    </location>
</feature>
<evidence type="ECO:0000256" key="1">
    <source>
        <dbReference type="SAM" id="Phobius"/>
    </source>
</evidence>